<dbReference type="Proteomes" id="UP000279859">
    <property type="component" value="Unassembled WGS sequence"/>
</dbReference>
<sequence>MRLWSVHPRYLDRQALIACWRESLLAQSVLVAPGRGYSRHPQLERFTAHDEPIAAMAHFLAAYVAEADARGYRFNREKIVGDAVAPVAPIPLATGQLAYEWRHLTGKLALRSPEVARRWEAVAAPDPHPLFTLRDGPIASWERPR</sequence>
<evidence type="ECO:0000313" key="1">
    <source>
        <dbReference type="EMBL" id="RNE59161.1"/>
    </source>
</evidence>
<organism evidence="1 2">
    <name type="scientific">Cryobacterium tepidiphilum</name>
    <dbReference type="NCBI Taxonomy" id="2486026"/>
    <lineage>
        <taxon>Bacteria</taxon>
        <taxon>Bacillati</taxon>
        <taxon>Actinomycetota</taxon>
        <taxon>Actinomycetes</taxon>
        <taxon>Micrococcales</taxon>
        <taxon>Microbacteriaceae</taxon>
        <taxon>Cryobacterium</taxon>
    </lineage>
</organism>
<dbReference type="EMBL" id="RDSR01000019">
    <property type="protein sequence ID" value="RNE59161.1"/>
    <property type="molecule type" value="Genomic_DNA"/>
</dbReference>
<dbReference type="AlphaFoldDB" id="A0A3M8L0V1"/>
<dbReference type="RefSeq" id="WP_123046353.1">
    <property type="nucleotide sequence ID" value="NZ_RDSR01000019.1"/>
</dbReference>
<accession>A0A3M8L0V1</accession>
<protein>
    <recommendedName>
        <fullName evidence="3">Pyrimidine dimer DNA glycosylase</fullName>
    </recommendedName>
</protein>
<dbReference type="InterPro" id="IPR004260">
    <property type="entry name" value="Pyr-dimer_DNA_glycosylase"/>
</dbReference>
<evidence type="ECO:0000313" key="2">
    <source>
        <dbReference type="Proteomes" id="UP000279859"/>
    </source>
</evidence>
<comment type="caution">
    <text evidence="1">The sequence shown here is derived from an EMBL/GenBank/DDBJ whole genome shotgun (WGS) entry which is preliminary data.</text>
</comment>
<dbReference type="OrthoDB" id="3253436at2"/>
<name>A0A3M8L0V1_9MICO</name>
<reference evidence="1 2" key="1">
    <citation type="submission" date="2018-11" db="EMBL/GenBank/DDBJ databases">
        <title>Cryobacterium sp. nov., isolated from rhizosphere soil of lettuce.</title>
        <authorList>
            <person name="Wang Y."/>
        </authorList>
    </citation>
    <scope>NUCLEOTIDE SEQUENCE [LARGE SCALE GENOMIC DNA]</scope>
    <source>
        <strain evidence="1 2">NEAU-85</strain>
    </source>
</reference>
<keyword evidence="2" id="KW-1185">Reference proteome</keyword>
<dbReference type="Pfam" id="PF03013">
    <property type="entry name" value="Pyr_excise"/>
    <property type="match status" value="1"/>
</dbReference>
<gene>
    <name evidence="1" type="ORF">EEJ31_11085</name>
</gene>
<evidence type="ECO:0008006" key="3">
    <source>
        <dbReference type="Google" id="ProtNLM"/>
    </source>
</evidence>
<proteinExistence type="predicted"/>